<evidence type="ECO:0000313" key="2">
    <source>
        <dbReference type="EMBL" id="THV33922.1"/>
    </source>
</evidence>
<dbReference type="SUPFAM" id="SSF56112">
    <property type="entry name" value="Protein kinase-like (PK-like)"/>
    <property type="match status" value="1"/>
</dbReference>
<evidence type="ECO:0000259" key="1">
    <source>
        <dbReference type="Pfam" id="PF01636"/>
    </source>
</evidence>
<reference evidence="3" key="1">
    <citation type="submission" date="2019-04" db="EMBL/GenBank/DDBJ databases">
        <title>Nocardioides xinjiangensis sp. nov.</title>
        <authorList>
            <person name="Liu S."/>
        </authorList>
    </citation>
    <scope>NUCLEOTIDE SEQUENCE [LARGE SCALE GENOMIC DNA]</scope>
    <source>
        <strain evidence="3">18</strain>
    </source>
</reference>
<name>A0A4S8PVS8_9ACTN</name>
<dbReference type="Gene3D" id="1.10.510.10">
    <property type="entry name" value="Transferase(Phosphotransferase) domain 1"/>
    <property type="match status" value="1"/>
</dbReference>
<dbReference type="InterPro" id="IPR002575">
    <property type="entry name" value="Aminoglycoside_PTrfase"/>
</dbReference>
<sequence>MQRVDWNELPAAVRDAVGQHCGELRQVTPVNAGINNAVACVIDAGDGAVFVKGIPADDPRAWMYRNEVAAAGAGAPGPRQLWNIDVEGWVLIGWKHVRGRHADLAPGSPDLDLIAAALWDLDALPPLASTTILAAESHRWERMQPWRRLAADPPAQLDPWVKSHLNTFAETEYDALQILVGNHLVHTDVHPHNVLIDNQHSRAHLIDWAWARPGVAWIDAELIAFRLVAAGHTCNAANHWRLHHLPHPHLAPEIRSAFAIEMLGTWLYLSERQPSRDMLKESSAHALRWAQHLHQHRTE</sequence>
<organism evidence="2 3">
    <name type="scientific">Glycomyces buryatensis</name>
    <dbReference type="NCBI Taxonomy" id="2570927"/>
    <lineage>
        <taxon>Bacteria</taxon>
        <taxon>Bacillati</taxon>
        <taxon>Actinomycetota</taxon>
        <taxon>Actinomycetes</taxon>
        <taxon>Glycomycetales</taxon>
        <taxon>Glycomycetaceae</taxon>
        <taxon>Glycomyces</taxon>
    </lineage>
</organism>
<keyword evidence="3" id="KW-1185">Reference proteome</keyword>
<proteinExistence type="predicted"/>
<dbReference type="EMBL" id="STGY01000081">
    <property type="protein sequence ID" value="THV33922.1"/>
    <property type="molecule type" value="Genomic_DNA"/>
</dbReference>
<evidence type="ECO:0000313" key="3">
    <source>
        <dbReference type="Proteomes" id="UP000308760"/>
    </source>
</evidence>
<dbReference type="OrthoDB" id="2570531at2"/>
<gene>
    <name evidence="2" type="ORF">FAB82_24405</name>
</gene>
<dbReference type="RefSeq" id="WP_136537177.1">
    <property type="nucleotide sequence ID" value="NZ_STGY01000081.1"/>
</dbReference>
<dbReference type="InterPro" id="IPR011009">
    <property type="entry name" value="Kinase-like_dom_sf"/>
</dbReference>
<protein>
    <recommendedName>
        <fullName evidence="1">Aminoglycoside phosphotransferase domain-containing protein</fullName>
    </recommendedName>
</protein>
<comment type="caution">
    <text evidence="2">The sequence shown here is derived from an EMBL/GenBank/DDBJ whole genome shotgun (WGS) entry which is preliminary data.</text>
</comment>
<dbReference type="Proteomes" id="UP000308760">
    <property type="component" value="Unassembled WGS sequence"/>
</dbReference>
<reference evidence="2 3" key="2">
    <citation type="submission" date="2019-05" db="EMBL/GenBank/DDBJ databases">
        <title>Glycomyces buryatensis sp. nov.</title>
        <authorList>
            <person name="Nikitina E."/>
        </authorList>
    </citation>
    <scope>NUCLEOTIDE SEQUENCE [LARGE SCALE GENOMIC DNA]</scope>
    <source>
        <strain evidence="2 3">18</strain>
    </source>
</reference>
<accession>A0A4S8PVS8</accession>
<dbReference type="Pfam" id="PF01636">
    <property type="entry name" value="APH"/>
    <property type="match status" value="1"/>
</dbReference>
<dbReference type="AlphaFoldDB" id="A0A4S8PVS8"/>
<feature type="domain" description="Aminoglycoside phosphotransferase" evidence="1">
    <location>
        <begin position="27"/>
        <end position="220"/>
    </location>
</feature>